<evidence type="ECO:0000256" key="4">
    <source>
        <dbReference type="ARBA" id="ARBA00023274"/>
    </source>
</evidence>
<evidence type="ECO:0000256" key="2">
    <source>
        <dbReference type="ARBA" id="ARBA00011133"/>
    </source>
</evidence>
<dbReference type="WBParaSite" id="snap_masked-unitig_32596-processed-gene-0.3-mRNA-1">
    <property type="protein sequence ID" value="snap_masked-unitig_32596-processed-gene-0.3-mRNA-1"/>
    <property type="gene ID" value="snap_masked-unitig_32596-processed-gene-0.3"/>
</dbReference>
<sequence length="188" mass="21156">MAPAYEICVGLKKGHRVTANTPREEAGKQARENPQRITNSFARFIREIVGYAPYERRIVELLKNLKDKRAVEEDYAKLKRINVGYVPILLVTNSASVVCTSKLKLGSLYSLYAIMNGIEPGCCPLTSSSQCLTNRRDIQRRSGLHNLVNKRVMYAFCRRAVNPASRLNSCYSLFIVVSSVKGADRRRG</sequence>
<dbReference type="GO" id="GO:0006412">
    <property type="term" value="P:translation"/>
    <property type="evidence" value="ECO:0007669"/>
    <property type="project" value="InterPro"/>
</dbReference>
<accession>A0A1I8JQF1</accession>
<comment type="similarity">
    <text evidence="1 5">Belongs to the eukaryotic ribosomal protein eL36 family.</text>
</comment>
<dbReference type="Gene3D" id="1.10.10.1760">
    <property type="entry name" value="60S ribosomal protein L36"/>
    <property type="match status" value="1"/>
</dbReference>
<evidence type="ECO:0000256" key="1">
    <source>
        <dbReference type="ARBA" id="ARBA00006509"/>
    </source>
</evidence>
<dbReference type="PROSITE" id="PS01190">
    <property type="entry name" value="RIBOSOMAL_L36E"/>
    <property type="match status" value="1"/>
</dbReference>
<dbReference type="GO" id="GO:0005840">
    <property type="term" value="C:ribosome"/>
    <property type="evidence" value="ECO:0007669"/>
    <property type="project" value="UniProtKB-KW"/>
</dbReference>
<keyword evidence="3 5" id="KW-0689">Ribosomal protein</keyword>
<keyword evidence="4 5" id="KW-0687">Ribonucleoprotein</keyword>
<reference evidence="7" key="1">
    <citation type="submission" date="2016-11" db="UniProtKB">
        <authorList>
            <consortium name="WormBaseParasite"/>
        </authorList>
    </citation>
    <scope>IDENTIFICATION</scope>
</reference>
<proteinExistence type="inferred from homology"/>
<dbReference type="GO" id="GO:0003735">
    <property type="term" value="F:structural constituent of ribosome"/>
    <property type="evidence" value="ECO:0007669"/>
    <property type="project" value="InterPro"/>
</dbReference>
<name>A0A1I8JQF1_9PLAT</name>
<keyword evidence="6" id="KW-1185">Reference proteome</keyword>
<dbReference type="AlphaFoldDB" id="A0A1I8JQF1"/>
<dbReference type="GO" id="GO:1990904">
    <property type="term" value="C:ribonucleoprotein complex"/>
    <property type="evidence" value="ECO:0007669"/>
    <property type="project" value="UniProtKB-KW"/>
</dbReference>
<protein>
    <recommendedName>
        <fullName evidence="5">60S ribosomal protein L36</fullName>
    </recommendedName>
</protein>
<dbReference type="InterPro" id="IPR038097">
    <property type="entry name" value="Ribosomal_eL36_sf"/>
</dbReference>
<dbReference type="Proteomes" id="UP000095280">
    <property type="component" value="Unplaced"/>
</dbReference>
<evidence type="ECO:0000256" key="5">
    <source>
        <dbReference type="RuleBase" id="RU000665"/>
    </source>
</evidence>
<dbReference type="PANTHER" id="PTHR10114">
    <property type="entry name" value="60S RIBOSOMAL PROTEIN L36"/>
    <property type="match status" value="1"/>
</dbReference>
<evidence type="ECO:0000313" key="6">
    <source>
        <dbReference type="Proteomes" id="UP000095280"/>
    </source>
</evidence>
<organism evidence="6 7">
    <name type="scientific">Macrostomum lignano</name>
    <dbReference type="NCBI Taxonomy" id="282301"/>
    <lineage>
        <taxon>Eukaryota</taxon>
        <taxon>Metazoa</taxon>
        <taxon>Spiralia</taxon>
        <taxon>Lophotrochozoa</taxon>
        <taxon>Platyhelminthes</taxon>
        <taxon>Rhabditophora</taxon>
        <taxon>Macrostomorpha</taxon>
        <taxon>Macrostomida</taxon>
        <taxon>Macrostomidae</taxon>
        <taxon>Macrostomum</taxon>
    </lineage>
</organism>
<evidence type="ECO:0000313" key="7">
    <source>
        <dbReference type="WBParaSite" id="snap_masked-unitig_32596-processed-gene-0.3-mRNA-1"/>
    </source>
</evidence>
<dbReference type="InterPro" id="IPR000509">
    <property type="entry name" value="Ribosomal_eL36"/>
</dbReference>
<comment type="subunit">
    <text evidence="2">Component of the large ribosomal subunit.</text>
</comment>
<evidence type="ECO:0000256" key="3">
    <source>
        <dbReference type="ARBA" id="ARBA00022980"/>
    </source>
</evidence>
<dbReference type="Pfam" id="PF01158">
    <property type="entry name" value="Ribosomal_L36e"/>
    <property type="match status" value="1"/>
</dbReference>